<feature type="non-terminal residue" evidence="3">
    <location>
        <position position="1"/>
    </location>
</feature>
<dbReference type="GO" id="GO:0035251">
    <property type="term" value="F:UDP-glucosyltransferase activity"/>
    <property type="evidence" value="ECO:0000318"/>
    <property type="project" value="GO_Central"/>
</dbReference>
<sequence>ENEEEEEEEDGWRKSAIGDRTCQHIRRAGGGSTLRRPPSAVRSRFHTVYTIGPLQLLEKEIYGGGGTAPIEFAVWEYSIYKYTYRLMKFKEDMECLEWLDTKQNDAVLYINFGSITPLSAGQMVEFAWGLAQSNHQFLWIIRSDLVDGKGSALPEGFLEETKGRGLLVGWCPQEKILAHAAVGGF</sequence>
<organism evidence="3 4">
    <name type="scientific">Erythranthe guttata</name>
    <name type="common">Yellow monkey flower</name>
    <name type="synonym">Mimulus guttatus</name>
    <dbReference type="NCBI Taxonomy" id="4155"/>
    <lineage>
        <taxon>Eukaryota</taxon>
        <taxon>Viridiplantae</taxon>
        <taxon>Streptophyta</taxon>
        <taxon>Embryophyta</taxon>
        <taxon>Tracheophyta</taxon>
        <taxon>Spermatophyta</taxon>
        <taxon>Magnoliopsida</taxon>
        <taxon>eudicotyledons</taxon>
        <taxon>Gunneridae</taxon>
        <taxon>Pentapetalae</taxon>
        <taxon>asterids</taxon>
        <taxon>lamiids</taxon>
        <taxon>Lamiales</taxon>
        <taxon>Phrymaceae</taxon>
        <taxon>Erythranthe</taxon>
    </lineage>
</organism>
<dbReference type="Gene3D" id="3.40.50.2000">
    <property type="entry name" value="Glycogen Phosphorylase B"/>
    <property type="match status" value="2"/>
</dbReference>
<gene>
    <name evidence="3" type="ORF">MIMGU_mgv1a025499mg</name>
</gene>
<evidence type="ECO:0000313" key="3">
    <source>
        <dbReference type="EMBL" id="EYU22531.1"/>
    </source>
</evidence>
<dbReference type="Proteomes" id="UP000030748">
    <property type="component" value="Unassembled WGS sequence"/>
</dbReference>
<evidence type="ECO:0000313" key="4">
    <source>
        <dbReference type="Proteomes" id="UP000030748"/>
    </source>
</evidence>
<comment type="similarity">
    <text evidence="1">Belongs to the UDP-glycosyltransferase family.</text>
</comment>
<dbReference type="AlphaFoldDB" id="A0A022Q3J9"/>
<dbReference type="PANTHER" id="PTHR11926:SF774">
    <property type="entry name" value="UDP-GLYCOSYLTRANSFERASE 85A1-RELATED"/>
    <property type="match status" value="1"/>
</dbReference>
<proteinExistence type="inferred from homology"/>
<dbReference type="eggNOG" id="KOG1192">
    <property type="taxonomic scope" value="Eukaryota"/>
</dbReference>
<reference evidence="3 4" key="1">
    <citation type="journal article" date="2013" name="Proc. Natl. Acad. Sci. U.S.A.">
        <title>Fine-scale variation in meiotic recombination in Mimulus inferred from population shotgun sequencing.</title>
        <authorList>
            <person name="Hellsten U."/>
            <person name="Wright K.M."/>
            <person name="Jenkins J."/>
            <person name="Shu S."/>
            <person name="Yuan Y."/>
            <person name="Wessler S.R."/>
            <person name="Schmutz J."/>
            <person name="Willis J.H."/>
            <person name="Rokhsar D.S."/>
        </authorList>
    </citation>
    <scope>NUCLEOTIDE SEQUENCE [LARGE SCALE GENOMIC DNA]</scope>
    <source>
        <strain evidence="4">cv. DUN x IM62</strain>
    </source>
</reference>
<dbReference type="EMBL" id="KI632201">
    <property type="protein sequence ID" value="EYU22531.1"/>
    <property type="molecule type" value="Genomic_DNA"/>
</dbReference>
<evidence type="ECO:0000256" key="1">
    <source>
        <dbReference type="ARBA" id="ARBA00009995"/>
    </source>
</evidence>
<dbReference type="SUPFAM" id="SSF53756">
    <property type="entry name" value="UDP-Glycosyltransferase/glycogen phosphorylase"/>
    <property type="match status" value="1"/>
</dbReference>
<dbReference type="PANTHER" id="PTHR11926">
    <property type="entry name" value="GLUCOSYL/GLUCURONOSYL TRANSFERASES"/>
    <property type="match status" value="1"/>
</dbReference>
<accession>A0A022Q3J9</accession>
<keyword evidence="4" id="KW-1185">Reference proteome</keyword>
<evidence type="ECO:0000256" key="2">
    <source>
        <dbReference type="ARBA" id="ARBA00022679"/>
    </source>
</evidence>
<keyword evidence="2" id="KW-0808">Transferase</keyword>
<name>A0A022Q3J9_ERYGU</name>
<dbReference type="Pfam" id="PF00201">
    <property type="entry name" value="UDPGT"/>
    <property type="match status" value="1"/>
</dbReference>
<protein>
    <submittedName>
        <fullName evidence="3">Uncharacterized protein</fullName>
    </submittedName>
</protein>
<dbReference type="InterPro" id="IPR002213">
    <property type="entry name" value="UDP_glucos_trans"/>
</dbReference>
<dbReference type="STRING" id="4155.A0A022Q3J9"/>